<dbReference type="AlphaFoldDB" id="X1J0K0"/>
<sequence length="141" mass="16317">IVDALSLVMSKRGILMYNADQIGIKLLVTTTRKALELNPENELARSTLDGVQVDLEIEELFMAMNNHKMNRACRLAVESKHQEVRDAFFKFINDTFKNLDTVAPDKREKLFLLRKIAGWCSRVDESHPVLIDIYNKIRRLE</sequence>
<comment type="caution">
    <text evidence="1">The sequence shown here is derived from an EMBL/GenBank/DDBJ whole genome shotgun (WGS) entry which is preliminary data.</text>
</comment>
<proteinExistence type="predicted"/>
<name>X1J0K0_9ZZZZ</name>
<organism evidence="1">
    <name type="scientific">marine sediment metagenome</name>
    <dbReference type="NCBI Taxonomy" id="412755"/>
    <lineage>
        <taxon>unclassified sequences</taxon>
        <taxon>metagenomes</taxon>
        <taxon>ecological metagenomes</taxon>
    </lineage>
</organism>
<accession>X1J0K0</accession>
<feature type="non-terminal residue" evidence="1">
    <location>
        <position position="1"/>
    </location>
</feature>
<evidence type="ECO:0000313" key="1">
    <source>
        <dbReference type="EMBL" id="GAH63333.1"/>
    </source>
</evidence>
<protein>
    <submittedName>
        <fullName evidence="1">Uncharacterized protein</fullName>
    </submittedName>
</protein>
<reference evidence="1" key="1">
    <citation type="journal article" date="2014" name="Front. Microbiol.">
        <title>High frequency of phylogenetically diverse reductive dehalogenase-homologous genes in deep subseafloor sedimentary metagenomes.</title>
        <authorList>
            <person name="Kawai M."/>
            <person name="Futagami T."/>
            <person name="Toyoda A."/>
            <person name="Takaki Y."/>
            <person name="Nishi S."/>
            <person name="Hori S."/>
            <person name="Arai W."/>
            <person name="Tsubouchi T."/>
            <person name="Morono Y."/>
            <person name="Uchiyama I."/>
            <person name="Ito T."/>
            <person name="Fujiyama A."/>
            <person name="Inagaki F."/>
            <person name="Takami H."/>
        </authorList>
    </citation>
    <scope>NUCLEOTIDE SEQUENCE</scope>
    <source>
        <strain evidence="1">Expedition CK06-06</strain>
    </source>
</reference>
<dbReference type="EMBL" id="BARU01029099">
    <property type="protein sequence ID" value="GAH63333.1"/>
    <property type="molecule type" value="Genomic_DNA"/>
</dbReference>
<gene>
    <name evidence="1" type="ORF">S03H2_46362</name>
</gene>